<evidence type="ECO:0000256" key="6">
    <source>
        <dbReference type="ARBA" id="ARBA00022692"/>
    </source>
</evidence>
<dbReference type="PANTHER" id="PTHR33529">
    <property type="entry name" value="SLR0882 PROTEIN-RELATED"/>
    <property type="match status" value="1"/>
</dbReference>
<dbReference type="Proteomes" id="UP000596827">
    <property type="component" value="Unassembled WGS sequence"/>
</dbReference>
<evidence type="ECO:0000256" key="8">
    <source>
        <dbReference type="ARBA" id="ARBA00023136"/>
    </source>
</evidence>
<keyword evidence="11" id="KW-1185">Reference proteome</keyword>
<name>A0A923M866_9BURK</name>
<evidence type="ECO:0000256" key="1">
    <source>
        <dbReference type="ARBA" id="ARBA00004429"/>
    </source>
</evidence>
<dbReference type="NCBIfam" id="TIGR04407">
    <property type="entry name" value="LptF_YjgP"/>
    <property type="match status" value="1"/>
</dbReference>
<feature type="transmembrane region" description="Helical" evidence="9">
    <location>
        <begin position="56"/>
        <end position="76"/>
    </location>
</feature>
<evidence type="ECO:0000313" key="11">
    <source>
        <dbReference type="Proteomes" id="UP000596827"/>
    </source>
</evidence>
<keyword evidence="7 9" id="KW-1133">Transmembrane helix</keyword>
<feature type="transmembrane region" description="Helical" evidence="9">
    <location>
        <begin position="324"/>
        <end position="345"/>
    </location>
</feature>
<evidence type="ECO:0000256" key="7">
    <source>
        <dbReference type="ARBA" id="ARBA00022989"/>
    </source>
</evidence>
<reference evidence="10" key="1">
    <citation type="submission" date="2020-08" db="EMBL/GenBank/DDBJ databases">
        <title>Ramlibacter sp. GTP1 16S ribosomal RNA gene genome sequencing and assembly.</title>
        <authorList>
            <person name="Kang M."/>
        </authorList>
    </citation>
    <scope>NUCLEOTIDE SEQUENCE</scope>
    <source>
        <strain evidence="10">GTP1</strain>
    </source>
</reference>
<dbReference type="GO" id="GO:0043190">
    <property type="term" value="C:ATP-binding cassette (ABC) transporter complex"/>
    <property type="evidence" value="ECO:0007669"/>
    <property type="project" value="InterPro"/>
</dbReference>
<evidence type="ECO:0000313" key="10">
    <source>
        <dbReference type="EMBL" id="MBC5764312.1"/>
    </source>
</evidence>
<proteinExistence type="predicted"/>
<feature type="transmembrane region" description="Helical" evidence="9">
    <location>
        <begin position="292"/>
        <end position="312"/>
    </location>
</feature>
<feature type="transmembrane region" description="Helical" evidence="9">
    <location>
        <begin position="265"/>
        <end position="286"/>
    </location>
</feature>
<feature type="transmembrane region" description="Helical" evidence="9">
    <location>
        <begin position="105"/>
        <end position="124"/>
    </location>
</feature>
<keyword evidence="3" id="KW-0813">Transport</keyword>
<gene>
    <name evidence="10" type="primary">lptF</name>
    <name evidence="10" type="ORF">H8R02_07620</name>
</gene>
<evidence type="ECO:0000256" key="2">
    <source>
        <dbReference type="ARBA" id="ARBA00014213"/>
    </source>
</evidence>
<evidence type="ECO:0000256" key="5">
    <source>
        <dbReference type="ARBA" id="ARBA00022519"/>
    </source>
</evidence>
<evidence type="ECO:0000256" key="4">
    <source>
        <dbReference type="ARBA" id="ARBA00022475"/>
    </source>
</evidence>
<keyword evidence="8 9" id="KW-0472">Membrane</keyword>
<organism evidence="10 11">
    <name type="scientific">Ramlibacter albus</name>
    <dbReference type="NCBI Taxonomy" id="2079448"/>
    <lineage>
        <taxon>Bacteria</taxon>
        <taxon>Pseudomonadati</taxon>
        <taxon>Pseudomonadota</taxon>
        <taxon>Betaproteobacteria</taxon>
        <taxon>Burkholderiales</taxon>
        <taxon>Comamonadaceae</taxon>
        <taxon>Ramlibacter</taxon>
    </lineage>
</organism>
<dbReference type="InterPro" id="IPR030922">
    <property type="entry name" value="LptF"/>
</dbReference>
<dbReference type="InterPro" id="IPR005495">
    <property type="entry name" value="LptG/LptF_permease"/>
</dbReference>
<evidence type="ECO:0000256" key="3">
    <source>
        <dbReference type="ARBA" id="ARBA00022448"/>
    </source>
</evidence>
<dbReference type="PANTHER" id="PTHR33529:SF7">
    <property type="entry name" value="LIPOPOLYSACCHARIDE EXPORT SYSTEM PERMEASE PROTEIN LPTF"/>
    <property type="match status" value="1"/>
</dbReference>
<keyword evidence="4" id="KW-1003">Cell membrane</keyword>
<comment type="caution">
    <text evidence="10">The sequence shown here is derived from an EMBL/GenBank/DDBJ whole genome shotgun (WGS) entry which is preliminary data.</text>
</comment>
<feature type="transmembrane region" description="Helical" evidence="9">
    <location>
        <begin position="15"/>
        <end position="35"/>
    </location>
</feature>
<keyword evidence="6 9" id="KW-0812">Transmembrane</keyword>
<dbReference type="AlphaFoldDB" id="A0A923M866"/>
<dbReference type="Pfam" id="PF03739">
    <property type="entry name" value="LptF_LptG"/>
    <property type="match status" value="1"/>
</dbReference>
<dbReference type="GO" id="GO:0055085">
    <property type="term" value="P:transmembrane transport"/>
    <property type="evidence" value="ECO:0007669"/>
    <property type="project" value="InterPro"/>
</dbReference>
<accession>A0A923M866</accession>
<dbReference type="EMBL" id="JACORU010000002">
    <property type="protein sequence ID" value="MBC5764312.1"/>
    <property type="molecule type" value="Genomic_DNA"/>
</dbReference>
<evidence type="ECO:0000256" key="9">
    <source>
        <dbReference type="SAM" id="Phobius"/>
    </source>
</evidence>
<comment type="subcellular location">
    <subcellularLocation>
        <location evidence="1">Cell inner membrane</location>
        <topology evidence="1">Multi-pass membrane protein</topology>
    </subcellularLocation>
</comment>
<protein>
    <recommendedName>
        <fullName evidence="2">Lipopolysaccharide export system permease protein LptF</fullName>
    </recommendedName>
</protein>
<keyword evidence="5" id="KW-0997">Cell inner membrane</keyword>
<dbReference type="RefSeq" id="WP_187080789.1">
    <property type="nucleotide sequence ID" value="NZ_JACORU010000002.1"/>
</dbReference>
<dbReference type="GO" id="GO:0015920">
    <property type="term" value="P:lipopolysaccharide transport"/>
    <property type="evidence" value="ECO:0007669"/>
    <property type="project" value="TreeGrafter"/>
</dbReference>
<sequence>MLFHSSVRKELARSFGATLVVLVTIVMTMTLVRTLSQASRGSVNPQEIMMVMGYTMLGYLPLVLTLSLFTAIVGTLSRMYRDSEMVIWFSAGRGLSAFIKPLFQFAWPVLVVIAILALIIWPWANQQTRDLKDRYGRRGDLERVAPGQFQESASGRRVFFLEKDTPDNKSGRNIFISTVEHGKETVTSARSGRVDMVGDDQFLMLSNGQRLETSLADRTLRISEFEEHGSRVNSAALMPSDDRPAKSLSTLALVMQPTRPNLGELAWRLGLALAAVNFVVLAITVSNVNPRVGRSGNLVFALFAFVVYYNLLNLGQSWIANGRAGITGFMLALHGAVFLAAAFWLGKQHNNWSLRAMLRRRRAAA</sequence>